<protein>
    <submittedName>
        <fullName evidence="2">Uncharacterized protein</fullName>
    </submittedName>
</protein>
<sequence>MVTFRTRLIRIGFLLGLLAVLAYGTSLEPSQALARPVGTGGPDGEPYSGDPTGEDLPSPTPKPSPRAAARLGVEGLGQGKGALTMRHGGFDSTGRWSLYFRILVRLGIR</sequence>
<evidence type="ECO:0000256" key="1">
    <source>
        <dbReference type="SAM" id="MobiDB-lite"/>
    </source>
</evidence>
<gene>
    <name evidence="2" type="ORF">E6K74_06335</name>
    <name evidence="3" type="ORF">E6K77_07655</name>
</gene>
<dbReference type="EMBL" id="VBOU01000074">
    <property type="protein sequence ID" value="TMQ54362.1"/>
    <property type="molecule type" value="Genomic_DNA"/>
</dbReference>
<accession>A0A538SSJ0</accession>
<dbReference type="AlphaFoldDB" id="A0A538SSJ0"/>
<dbReference type="EMBL" id="VBOX01000083">
    <property type="protein sequence ID" value="TMQ62342.1"/>
    <property type="molecule type" value="Genomic_DNA"/>
</dbReference>
<organism evidence="2 5">
    <name type="scientific">Eiseniibacteriota bacterium</name>
    <dbReference type="NCBI Taxonomy" id="2212470"/>
    <lineage>
        <taxon>Bacteria</taxon>
        <taxon>Candidatus Eiseniibacteriota</taxon>
    </lineage>
</organism>
<reference evidence="4 5" key="1">
    <citation type="journal article" date="2019" name="Nat. Microbiol.">
        <title>Mediterranean grassland soil C-N compound turnover is dependent on rainfall and depth, and is mediated by genomically divergent microorganisms.</title>
        <authorList>
            <person name="Diamond S."/>
            <person name="Andeer P.F."/>
            <person name="Li Z."/>
            <person name="Crits-Christoph A."/>
            <person name="Burstein D."/>
            <person name="Anantharaman K."/>
            <person name="Lane K.R."/>
            <person name="Thomas B.C."/>
            <person name="Pan C."/>
            <person name="Northen T.R."/>
            <person name="Banfield J.F."/>
        </authorList>
    </citation>
    <scope>NUCLEOTIDE SEQUENCE [LARGE SCALE GENOMIC DNA]</scope>
    <source>
        <strain evidence="2">WS_4</strain>
        <strain evidence="3">WS_7</strain>
    </source>
</reference>
<name>A0A538SSJ0_UNCEI</name>
<comment type="caution">
    <text evidence="2">The sequence shown here is derived from an EMBL/GenBank/DDBJ whole genome shotgun (WGS) entry which is preliminary data.</text>
</comment>
<evidence type="ECO:0000313" key="5">
    <source>
        <dbReference type="Proteomes" id="UP000319829"/>
    </source>
</evidence>
<evidence type="ECO:0000313" key="4">
    <source>
        <dbReference type="Proteomes" id="UP000317366"/>
    </source>
</evidence>
<dbReference type="Proteomes" id="UP000317366">
    <property type="component" value="Unassembled WGS sequence"/>
</dbReference>
<evidence type="ECO:0000313" key="2">
    <source>
        <dbReference type="EMBL" id="TMQ54362.1"/>
    </source>
</evidence>
<feature type="region of interest" description="Disordered" evidence="1">
    <location>
        <begin position="32"/>
        <end position="68"/>
    </location>
</feature>
<evidence type="ECO:0000313" key="3">
    <source>
        <dbReference type="EMBL" id="TMQ62342.1"/>
    </source>
</evidence>
<proteinExistence type="predicted"/>
<dbReference type="Proteomes" id="UP000319829">
    <property type="component" value="Unassembled WGS sequence"/>
</dbReference>